<dbReference type="PROSITE" id="PS50005">
    <property type="entry name" value="TPR"/>
    <property type="match status" value="1"/>
</dbReference>
<dbReference type="Gene3D" id="1.25.40.10">
    <property type="entry name" value="Tetratricopeptide repeat domain"/>
    <property type="match status" value="1"/>
</dbReference>
<sequence length="266" mass="27705">MPVLAGLAPAESLARARTYLASRQYGLAIELFRAAGKDQALELDSLNGLAIAYDAIGRADLAQRYFEKALALRGDDPRTRRNLAAFYGASGQPQKKAALLADAAPQAPAEPPLVLADRSGESPLRDISFAPTDARDRIALDLRGASPLGGAFRPLIVKAAYAAPAVAEAGASASNTSIVCLADSEAPAGQGGGESVALFRINIGEVFVASQPAGSSCNIALLLPSGLKPETISNKEYLGFVAAYLDRLNHAYHMAELTMPTKLAAT</sequence>
<dbReference type="InterPro" id="IPR011990">
    <property type="entry name" value="TPR-like_helical_dom_sf"/>
</dbReference>
<organism evidence="2 3">
    <name type="scientific">Sphingopyxis bauzanensis</name>
    <dbReference type="NCBI Taxonomy" id="651663"/>
    <lineage>
        <taxon>Bacteria</taxon>
        <taxon>Pseudomonadati</taxon>
        <taxon>Pseudomonadota</taxon>
        <taxon>Alphaproteobacteria</taxon>
        <taxon>Sphingomonadales</taxon>
        <taxon>Sphingomonadaceae</taxon>
        <taxon>Sphingopyxis</taxon>
    </lineage>
</organism>
<dbReference type="InterPro" id="IPR019734">
    <property type="entry name" value="TPR_rpt"/>
</dbReference>
<comment type="caution">
    <text evidence="2">The sequence shown here is derived from an EMBL/GenBank/DDBJ whole genome shotgun (WGS) entry which is preliminary data.</text>
</comment>
<gene>
    <name evidence="2" type="ORF">CDQ92_08120</name>
</gene>
<keyword evidence="3" id="KW-1185">Reference proteome</keyword>
<proteinExistence type="predicted"/>
<reference evidence="2 3" key="1">
    <citation type="journal article" date="2010" name="Int. J. Syst. Evol. Microbiol.">
        <title>Sphingopyxis bauzanensis sp. nov., a psychrophilic bacterium isolated from soil.</title>
        <authorList>
            <person name="Zhang D.C."/>
            <person name="Liu H.C."/>
            <person name="Xin Y.H."/>
            <person name="Zhou Y.G."/>
            <person name="Schinner F."/>
            <person name="Margesin R."/>
        </authorList>
    </citation>
    <scope>NUCLEOTIDE SEQUENCE [LARGE SCALE GENOMIC DNA]</scope>
    <source>
        <strain evidence="2 3">DSM 22271</strain>
    </source>
</reference>
<name>A0A246JVM2_9SPHN</name>
<evidence type="ECO:0000256" key="1">
    <source>
        <dbReference type="PROSITE-ProRule" id="PRU00339"/>
    </source>
</evidence>
<feature type="repeat" description="TPR" evidence="1">
    <location>
        <begin position="43"/>
        <end position="76"/>
    </location>
</feature>
<accession>A0A246JVM2</accession>
<keyword evidence="1" id="KW-0802">TPR repeat</keyword>
<protein>
    <submittedName>
        <fullName evidence="2">Uncharacterized protein</fullName>
    </submittedName>
</protein>
<dbReference type="EMBL" id="NISK01000002">
    <property type="protein sequence ID" value="OWQ97043.1"/>
    <property type="molecule type" value="Genomic_DNA"/>
</dbReference>
<evidence type="ECO:0000313" key="2">
    <source>
        <dbReference type="EMBL" id="OWQ97043.1"/>
    </source>
</evidence>
<dbReference type="Proteomes" id="UP000197361">
    <property type="component" value="Unassembled WGS sequence"/>
</dbReference>
<dbReference type="AlphaFoldDB" id="A0A246JVM2"/>
<evidence type="ECO:0000313" key="3">
    <source>
        <dbReference type="Proteomes" id="UP000197361"/>
    </source>
</evidence>
<dbReference type="SUPFAM" id="SSF48452">
    <property type="entry name" value="TPR-like"/>
    <property type="match status" value="1"/>
</dbReference>